<reference evidence="8 9" key="1">
    <citation type="submission" date="2019-10" db="EMBL/GenBank/DDBJ databases">
        <title>Streptomyces sp. strain GY16 isolated from leaves of Broussonetia papyrifera.</title>
        <authorList>
            <person name="Mo P."/>
        </authorList>
    </citation>
    <scope>NUCLEOTIDE SEQUENCE [LARGE SCALE GENOMIC DNA]</scope>
    <source>
        <strain evidence="8 9">GY16</strain>
    </source>
</reference>
<evidence type="ECO:0000256" key="3">
    <source>
        <dbReference type="ARBA" id="ARBA00023082"/>
    </source>
</evidence>
<dbReference type="InterPro" id="IPR036388">
    <property type="entry name" value="WH-like_DNA-bd_sf"/>
</dbReference>
<dbReference type="PANTHER" id="PTHR43133">
    <property type="entry name" value="RNA POLYMERASE ECF-TYPE SIGMA FACTO"/>
    <property type="match status" value="1"/>
</dbReference>
<evidence type="ECO:0000256" key="1">
    <source>
        <dbReference type="ARBA" id="ARBA00010641"/>
    </source>
</evidence>
<dbReference type="Gene3D" id="1.10.1740.10">
    <property type="match status" value="1"/>
</dbReference>
<evidence type="ECO:0000256" key="6">
    <source>
        <dbReference type="SAM" id="MobiDB-lite"/>
    </source>
</evidence>
<feature type="compositionally biased region" description="Basic residues" evidence="6">
    <location>
        <begin position="20"/>
        <end position="30"/>
    </location>
</feature>
<dbReference type="InterPro" id="IPR014284">
    <property type="entry name" value="RNA_pol_sigma-70_dom"/>
</dbReference>
<dbReference type="PANTHER" id="PTHR43133:SF8">
    <property type="entry name" value="RNA POLYMERASE SIGMA FACTOR HI_1459-RELATED"/>
    <property type="match status" value="1"/>
</dbReference>
<dbReference type="SUPFAM" id="SSF88946">
    <property type="entry name" value="Sigma2 domain of RNA polymerase sigma factors"/>
    <property type="match status" value="1"/>
</dbReference>
<feature type="compositionally biased region" description="Low complexity" evidence="6">
    <location>
        <begin position="53"/>
        <end position="64"/>
    </location>
</feature>
<dbReference type="EMBL" id="CP045096">
    <property type="protein sequence ID" value="QFQ95817.1"/>
    <property type="molecule type" value="Genomic_DNA"/>
</dbReference>
<dbReference type="GO" id="GO:0003677">
    <property type="term" value="F:DNA binding"/>
    <property type="evidence" value="ECO:0007669"/>
    <property type="project" value="UniProtKB-KW"/>
</dbReference>
<feature type="region of interest" description="Disordered" evidence="6">
    <location>
        <begin position="1"/>
        <end position="108"/>
    </location>
</feature>
<keyword evidence="2" id="KW-0805">Transcription regulation</keyword>
<keyword evidence="3" id="KW-0731">Sigma factor</keyword>
<dbReference type="InterPro" id="IPR013325">
    <property type="entry name" value="RNA_pol_sigma_r2"/>
</dbReference>
<dbReference type="KEGG" id="sphv:F9278_06105"/>
<dbReference type="InterPro" id="IPR039425">
    <property type="entry name" value="RNA_pol_sigma-70-like"/>
</dbReference>
<dbReference type="AlphaFoldDB" id="A0A5P8JZJ4"/>
<proteinExistence type="inferred from homology"/>
<evidence type="ECO:0000256" key="4">
    <source>
        <dbReference type="ARBA" id="ARBA00023125"/>
    </source>
</evidence>
<keyword evidence="4" id="KW-0238">DNA-binding</keyword>
<dbReference type="Gene3D" id="1.10.10.10">
    <property type="entry name" value="Winged helix-like DNA-binding domain superfamily/Winged helix DNA-binding domain"/>
    <property type="match status" value="1"/>
</dbReference>
<dbReference type="InterPro" id="IPR013324">
    <property type="entry name" value="RNA_pol_sigma_r3/r4-like"/>
</dbReference>
<evidence type="ECO:0000313" key="8">
    <source>
        <dbReference type="EMBL" id="QFQ95817.1"/>
    </source>
</evidence>
<comment type="similarity">
    <text evidence="1">Belongs to the sigma-70 factor family. ECF subfamily.</text>
</comment>
<dbReference type="Proteomes" id="UP000327294">
    <property type="component" value="Chromosome"/>
</dbReference>
<organism evidence="8 9">
    <name type="scientific">Streptomyces phaeolivaceus</name>
    <dbReference type="NCBI Taxonomy" id="2653200"/>
    <lineage>
        <taxon>Bacteria</taxon>
        <taxon>Bacillati</taxon>
        <taxon>Actinomycetota</taxon>
        <taxon>Actinomycetes</taxon>
        <taxon>Kitasatosporales</taxon>
        <taxon>Streptomycetaceae</taxon>
        <taxon>Streptomyces</taxon>
    </lineage>
</organism>
<evidence type="ECO:0000256" key="2">
    <source>
        <dbReference type="ARBA" id="ARBA00023015"/>
    </source>
</evidence>
<dbReference type="GO" id="GO:0016987">
    <property type="term" value="F:sigma factor activity"/>
    <property type="evidence" value="ECO:0007669"/>
    <property type="project" value="UniProtKB-KW"/>
</dbReference>
<keyword evidence="5" id="KW-0804">Transcription</keyword>
<dbReference type="NCBIfam" id="TIGR02937">
    <property type="entry name" value="sigma70-ECF"/>
    <property type="match status" value="1"/>
</dbReference>
<accession>A0A5P8JZJ4</accession>
<keyword evidence="9" id="KW-1185">Reference proteome</keyword>
<gene>
    <name evidence="8" type="ORF">F9278_06105</name>
</gene>
<dbReference type="SUPFAM" id="SSF88659">
    <property type="entry name" value="Sigma3 and sigma4 domains of RNA polymerase sigma factors"/>
    <property type="match status" value="1"/>
</dbReference>
<name>A0A5P8JZJ4_9ACTN</name>
<dbReference type="Pfam" id="PF08281">
    <property type="entry name" value="Sigma70_r4_2"/>
    <property type="match status" value="1"/>
</dbReference>
<sequence>MGPRPFSSAVEPRRPEGTRPHRGNRTRRAPNTRGHSADLGTPAAREPWRDRTAVAGGPPAARAPAPSPPVRQRHPRGEPFVRHGRSGRGPVTDSIPPAGTPDQAPEDPHARFTEFFDTYYRQAVTFVHLQAPSADVEEIVANAFVEILTRWTAIGNPRAYLFRTLRNGITKHHRDWRKEARLEARLQERLSVDGPHRSAADPLEGKIAHDDVIAAFQQLPPAMREIAVMSWMLHKPPDQVAEELGKSRSTVTTQLTHAARRLQEFFGTREEER</sequence>
<evidence type="ECO:0000313" key="9">
    <source>
        <dbReference type="Proteomes" id="UP000327294"/>
    </source>
</evidence>
<dbReference type="InterPro" id="IPR013249">
    <property type="entry name" value="RNA_pol_sigma70_r4_t2"/>
</dbReference>
<evidence type="ECO:0000256" key="5">
    <source>
        <dbReference type="ARBA" id="ARBA00023163"/>
    </source>
</evidence>
<feature type="domain" description="RNA polymerase sigma factor 70 region 4 type 2" evidence="7">
    <location>
        <begin position="211"/>
        <end position="262"/>
    </location>
</feature>
<evidence type="ECO:0000259" key="7">
    <source>
        <dbReference type="Pfam" id="PF08281"/>
    </source>
</evidence>
<protein>
    <submittedName>
        <fullName evidence="8">Sigma-70 family RNA polymerase sigma factor</fullName>
    </submittedName>
</protein>
<dbReference type="GO" id="GO:0006352">
    <property type="term" value="P:DNA-templated transcription initiation"/>
    <property type="evidence" value="ECO:0007669"/>
    <property type="project" value="InterPro"/>
</dbReference>